<feature type="transmembrane region" description="Helical" evidence="3">
    <location>
        <begin position="146"/>
        <end position="171"/>
    </location>
</feature>
<evidence type="ECO:0000313" key="4">
    <source>
        <dbReference type="EMBL" id="OBT91546.1"/>
    </source>
</evidence>
<feature type="compositionally biased region" description="Pro residues" evidence="2">
    <location>
        <begin position="17"/>
        <end position="34"/>
    </location>
</feature>
<evidence type="ECO:0000256" key="3">
    <source>
        <dbReference type="SAM" id="Phobius"/>
    </source>
</evidence>
<dbReference type="EMBL" id="KV460287">
    <property type="protein sequence ID" value="OBT91546.1"/>
    <property type="molecule type" value="Genomic_DNA"/>
</dbReference>
<name>A0A1B8G6T8_9PEZI</name>
<feature type="compositionally biased region" description="Pro residues" evidence="2">
    <location>
        <begin position="1"/>
        <end position="10"/>
    </location>
</feature>
<keyword evidence="5" id="KW-1185">Reference proteome</keyword>
<evidence type="ECO:0000256" key="2">
    <source>
        <dbReference type="SAM" id="MobiDB-lite"/>
    </source>
</evidence>
<reference evidence="4 5" key="1">
    <citation type="submission" date="2016-03" db="EMBL/GenBank/DDBJ databases">
        <title>Comparative genomics of Pseudogymnoascus destructans, the fungus causing white-nose syndrome of bats.</title>
        <authorList>
            <person name="Palmer J.M."/>
            <person name="Drees K.P."/>
            <person name="Foster J.T."/>
            <person name="Lindner D.L."/>
        </authorList>
    </citation>
    <scope>NUCLEOTIDE SEQUENCE [LARGE SCALE GENOMIC DNA]</scope>
    <source>
        <strain evidence="4 5">UAMH 10579</strain>
    </source>
</reference>
<feature type="region of interest" description="Disordered" evidence="2">
    <location>
        <begin position="1"/>
        <end position="56"/>
    </location>
</feature>
<feature type="coiled-coil region" evidence="1">
    <location>
        <begin position="66"/>
        <end position="117"/>
    </location>
</feature>
<feature type="compositionally biased region" description="Low complexity" evidence="2">
    <location>
        <begin position="35"/>
        <end position="47"/>
    </location>
</feature>
<protein>
    <submittedName>
        <fullName evidence="4">Uncharacterized protein</fullName>
    </submittedName>
</protein>
<dbReference type="RefSeq" id="XP_018125279.1">
    <property type="nucleotide sequence ID" value="XM_018279819.1"/>
</dbReference>
<dbReference type="AlphaFoldDB" id="A0A1B8G6T8"/>
<evidence type="ECO:0000256" key="1">
    <source>
        <dbReference type="SAM" id="Coils"/>
    </source>
</evidence>
<dbReference type="GeneID" id="28843807"/>
<reference evidence="5" key="2">
    <citation type="journal article" date="2018" name="Nat. Commun.">
        <title>Extreme sensitivity to ultraviolet light in the fungal pathogen causing white-nose syndrome of bats.</title>
        <authorList>
            <person name="Palmer J.M."/>
            <person name="Drees K.P."/>
            <person name="Foster J.T."/>
            <person name="Lindner D.L."/>
        </authorList>
    </citation>
    <scope>NUCLEOTIDE SEQUENCE [LARGE SCALE GENOMIC DNA]</scope>
    <source>
        <strain evidence="5">UAMH 10579</strain>
    </source>
</reference>
<gene>
    <name evidence="4" type="ORF">VE01_10421</name>
</gene>
<dbReference type="Proteomes" id="UP000091956">
    <property type="component" value="Unassembled WGS sequence"/>
</dbReference>
<sequence length="191" mass="20834">MSENPPPPTPLSDNPLPIIPSPYNPPPPTPPERPSSPASSTISWASSLLPPTPSDVFSTPFEHNGLASLLDRESALLQALQELESERAQVAQEKAALEQEQEITKRERRNLQSFQANLVREKIDQMAKKRCSAPTWKDGNAELWEMVAVGAAVVVLASCVIPGFFALMTVIQLQAVASRKVSLWVLGKFGL</sequence>
<keyword evidence="3" id="KW-1133">Transmembrane helix</keyword>
<keyword evidence="3" id="KW-0812">Transmembrane</keyword>
<evidence type="ECO:0000313" key="5">
    <source>
        <dbReference type="Proteomes" id="UP000091956"/>
    </source>
</evidence>
<keyword evidence="3" id="KW-0472">Membrane</keyword>
<proteinExistence type="predicted"/>
<keyword evidence="1" id="KW-0175">Coiled coil</keyword>
<organism evidence="4 5">
    <name type="scientific">Pseudogymnoascus verrucosus</name>
    <dbReference type="NCBI Taxonomy" id="342668"/>
    <lineage>
        <taxon>Eukaryota</taxon>
        <taxon>Fungi</taxon>
        <taxon>Dikarya</taxon>
        <taxon>Ascomycota</taxon>
        <taxon>Pezizomycotina</taxon>
        <taxon>Leotiomycetes</taxon>
        <taxon>Thelebolales</taxon>
        <taxon>Thelebolaceae</taxon>
        <taxon>Pseudogymnoascus</taxon>
    </lineage>
</organism>
<accession>A0A1B8G6T8</accession>